<sequence length="134" mass="14604">MAEKDESSASSKQSTSNVEQLEGATGAGVHLSKKRKSKKRHRKSSRSMRARKDDVPACETVEKVTAKSGNETSQSEWLNEVGAAPSTWQSFVGFVNQYKYPLMASVVLAGVLVYVSVKKTRMASKCPFTGKKTA</sequence>
<evidence type="ECO:0000256" key="2">
    <source>
        <dbReference type="SAM" id="Phobius"/>
    </source>
</evidence>
<feature type="compositionally biased region" description="Polar residues" evidence="1">
    <location>
        <begin position="8"/>
        <end position="19"/>
    </location>
</feature>
<dbReference type="Proteomes" id="UP000095282">
    <property type="component" value="Unplaced"/>
</dbReference>
<protein>
    <submittedName>
        <fullName evidence="4">Small lysine-rich protein 1</fullName>
    </submittedName>
</protein>
<proteinExistence type="predicted"/>
<evidence type="ECO:0000256" key="1">
    <source>
        <dbReference type="SAM" id="MobiDB-lite"/>
    </source>
</evidence>
<evidence type="ECO:0000313" key="3">
    <source>
        <dbReference type="Proteomes" id="UP000095282"/>
    </source>
</evidence>
<organism evidence="3 4">
    <name type="scientific">Caenorhabditis tropicalis</name>
    <dbReference type="NCBI Taxonomy" id="1561998"/>
    <lineage>
        <taxon>Eukaryota</taxon>
        <taxon>Metazoa</taxon>
        <taxon>Ecdysozoa</taxon>
        <taxon>Nematoda</taxon>
        <taxon>Chromadorea</taxon>
        <taxon>Rhabditida</taxon>
        <taxon>Rhabditina</taxon>
        <taxon>Rhabditomorpha</taxon>
        <taxon>Rhabditoidea</taxon>
        <taxon>Rhabditidae</taxon>
        <taxon>Peloderinae</taxon>
        <taxon>Caenorhabditis</taxon>
    </lineage>
</organism>
<dbReference type="WBParaSite" id="Csp11.Scaffold630.g18569.t1">
    <property type="protein sequence ID" value="Csp11.Scaffold630.g18569.t1"/>
    <property type="gene ID" value="Csp11.Scaffold630.g18569"/>
</dbReference>
<evidence type="ECO:0000313" key="4">
    <source>
        <dbReference type="WBParaSite" id="Csp11.Scaffold630.g18569.t1"/>
    </source>
</evidence>
<feature type="region of interest" description="Disordered" evidence="1">
    <location>
        <begin position="1"/>
        <end position="76"/>
    </location>
</feature>
<keyword evidence="3" id="KW-1185">Reference proteome</keyword>
<keyword evidence="2" id="KW-0472">Membrane</keyword>
<keyword evidence="2" id="KW-0812">Transmembrane</keyword>
<name>A0A1I7URC1_9PELO</name>
<feature type="transmembrane region" description="Helical" evidence="2">
    <location>
        <begin position="98"/>
        <end position="117"/>
    </location>
</feature>
<dbReference type="AlphaFoldDB" id="A0A1I7URC1"/>
<keyword evidence="2" id="KW-1133">Transmembrane helix</keyword>
<dbReference type="eggNOG" id="ENOG502TIE2">
    <property type="taxonomic scope" value="Eukaryota"/>
</dbReference>
<feature type="compositionally biased region" description="Basic and acidic residues" evidence="1">
    <location>
        <begin position="50"/>
        <end position="65"/>
    </location>
</feature>
<feature type="compositionally biased region" description="Basic residues" evidence="1">
    <location>
        <begin position="31"/>
        <end position="49"/>
    </location>
</feature>
<accession>A0A1I7URC1</accession>
<reference evidence="4" key="1">
    <citation type="submission" date="2016-11" db="UniProtKB">
        <authorList>
            <consortium name="WormBaseParasite"/>
        </authorList>
    </citation>
    <scope>IDENTIFICATION</scope>
</reference>
<feature type="compositionally biased region" description="Polar residues" evidence="1">
    <location>
        <begin position="67"/>
        <end position="76"/>
    </location>
</feature>